<dbReference type="SUPFAM" id="SSF47598">
    <property type="entry name" value="Ribbon-helix-helix"/>
    <property type="match status" value="1"/>
</dbReference>
<protein>
    <submittedName>
        <fullName evidence="1">CopG family transcriptional regulator</fullName>
    </submittedName>
</protein>
<dbReference type="AlphaFoldDB" id="A0AAJ1MPW7"/>
<dbReference type="EMBL" id="JAQQAL010000050">
    <property type="protein sequence ID" value="MDC7228529.1"/>
    <property type="molecule type" value="Genomic_DNA"/>
</dbReference>
<evidence type="ECO:0000313" key="1">
    <source>
        <dbReference type="EMBL" id="MDC7228529.1"/>
    </source>
</evidence>
<dbReference type="InterPro" id="IPR010985">
    <property type="entry name" value="Ribbon_hlx_hlx"/>
</dbReference>
<name>A0AAJ1MPW7_9SPIO</name>
<organism evidence="1 2">
    <name type="scientific">Candidatus Thalassospirochaeta sargassi</name>
    <dbReference type="NCBI Taxonomy" id="3119039"/>
    <lineage>
        <taxon>Bacteria</taxon>
        <taxon>Pseudomonadati</taxon>
        <taxon>Spirochaetota</taxon>
        <taxon>Spirochaetia</taxon>
        <taxon>Spirochaetales</taxon>
        <taxon>Spirochaetaceae</taxon>
        <taxon>Candidatus Thalassospirochaeta</taxon>
    </lineage>
</organism>
<reference evidence="1 2" key="1">
    <citation type="submission" date="2022-12" db="EMBL/GenBank/DDBJ databases">
        <title>Metagenome assembled genome from gulf of manar.</title>
        <authorList>
            <person name="Kohli P."/>
            <person name="Pk S."/>
            <person name="Venkata Ramana C."/>
            <person name="Sasikala C."/>
        </authorList>
    </citation>
    <scope>NUCLEOTIDE SEQUENCE [LARGE SCALE GENOMIC DNA]</scope>
    <source>
        <strain evidence="1">JB008</strain>
    </source>
</reference>
<proteinExistence type="predicted"/>
<accession>A0AAJ1MPW7</accession>
<gene>
    <name evidence="1" type="ORF">PQJ61_17340</name>
</gene>
<dbReference type="GO" id="GO:0006355">
    <property type="term" value="P:regulation of DNA-templated transcription"/>
    <property type="evidence" value="ECO:0007669"/>
    <property type="project" value="InterPro"/>
</dbReference>
<comment type="caution">
    <text evidence="1">The sequence shown here is derived from an EMBL/GenBank/DDBJ whole genome shotgun (WGS) entry which is preliminary data.</text>
</comment>
<dbReference type="Proteomes" id="UP001221217">
    <property type="component" value="Unassembled WGS sequence"/>
</dbReference>
<evidence type="ECO:0000313" key="2">
    <source>
        <dbReference type="Proteomes" id="UP001221217"/>
    </source>
</evidence>
<sequence>MAKTITMRVDDDTYNLIKTAAEGDRRSISNFIEYATRAFLTEESFVSDNEMDEILADENLLKNFKQGRKEIKEGKYRIVG</sequence>